<dbReference type="PANTHER" id="PTHR35339:SF4">
    <property type="entry name" value="LINALOOL DEHYDRATASE_ISOMERASE DOMAIN-CONTAINING PROTEIN"/>
    <property type="match status" value="1"/>
</dbReference>
<dbReference type="EMBL" id="WHOB01000047">
    <property type="protein sequence ID" value="NOU80455.1"/>
    <property type="molecule type" value="Genomic_DNA"/>
</dbReference>
<reference evidence="3 4" key="1">
    <citation type="submission" date="2019-10" db="EMBL/GenBank/DDBJ databases">
        <title>Description of Paenibacillus terricola sp. nov.</title>
        <authorList>
            <person name="Carlier A."/>
            <person name="Qi S."/>
        </authorList>
    </citation>
    <scope>NUCLEOTIDE SEQUENCE [LARGE SCALE GENOMIC DNA]</scope>
    <source>
        <strain evidence="3 4">LMG 31459</strain>
    </source>
</reference>
<feature type="domain" description="DUF2264" evidence="2">
    <location>
        <begin position="371"/>
        <end position="588"/>
    </location>
</feature>
<evidence type="ECO:0000313" key="4">
    <source>
        <dbReference type="Proteomes" id="UP000596857"/>
    </source>
</evidence>
<gene>
    <name evidence="3" type="ORF">GC101_16430</name>
</gene>
<dbReference type="Pfam" id="PF20938">
    <property type="entry name" value="DUF2264_C"/>
    <property type="match status" value="1"/>
</dbReference>
<dbReference type="Pfam" id="PF10022">
    <property type="entry name" value="DUF2264"/>
    <property type="match status" value="1"/>
</dbReference>
<comment type="caution">
    <text evidence="3">The sequence shown here is derived from an EMBL/GenBank/DDBJ whole genome shotgun (WGS) entry which is preliminary data.</text>
</comment>
<organism evidence="3 4">
    <name type="scientific">Paenibacillus phytohabitans</name>
    <dbReference type="NCBI Taxonomy" id="2654978"/>
    <lineage>
        <taxon>Bacteria</taxon>
        <taxon>Bacillati</taxon>
        <taxon>Bacillota</taxon>
        <taxon>Bacilli</taxon>
        <taxon>Bacillales</taxon>
        <taxon>Paenibacillaceae</taxon>
        <taxon>Paenibacillus</taxon>
    </lineage>
</organism>
<dbReference type="InterPro" id="IPR049349">
    <property type="entry name" value="DUF2264_N"/>
</dbReference>
<evidence type="ECO:0000313" key="3">
    <source>
        <dbReference type="EMBL" id="NOU80455.1"/>
    </source>
</evidence>
<dbReference type="Proteomes" id="UP000596857">
    <property type="component" value="Unassembled WGS sequence"/>
</dbReference>
<evidence type="ECO:0000259" key="2">
    <source>
        <dbReference type="Pfam" id="PF20938"/>
    </source>
</evidence>
<proteinExistence type="predicted"/>
<keyword evidence="4" id="KW-1185">Reference proteome</keyword>
<dbReference type="PANTHER" id="PTHR35339">
    <property type="entry name" value="LINALOOL DEHYDRATASE_ISOMERASE DOMAIN-CONTAINING PROTEIN"/>
    <property type="match status" value="1"/>
</dbReference>
<feature type="domain" description="DUF2264" evidence="1">
    <location>
        <begin position="22"/>
        <end position="363"/>
    </location>
</feature>
<dbReference type="InterPro" id="IPR016624">
    <property type="entry name" value="UCP014753"/>
</dbReference>
<dbReference type="InterPro" id="IPR049237">
    <property type="entry name" value="DUF2264_C"/>
</dbReference>
<accession>A0ABX1YHG4</accession>
<protein>
    <submittedName>
        <fullName evidence="3">DUF2264 domain-containing protein</fullName>
    </submittedName>
</protein>
<sequence length="631" mass="70028">MTNGRAASDKLFLRIADNPLKTRSDLVTALEQLTDPLRPLYSKGGARLEIGRTGASYPAATAGMEGFSRVLWGLVPLLAGGGSSENWDIVLNGIRHGTDPAHEEYWGDVRDYDQRLVEMAAFGFALAAVPEQIWSPLALQEQDHLYNWLNQINSHPCYDCNWLFFNVLVNVGFRTIGRPYDAVQLENNLQRMDAFYLGEGWYSDGVDGHCDYYGPFAIHYYSLLYAKLMEKEDPERSRLFKERARLFAAEFLGWFATDGSALPYGRSLAYRFAQSAFWSALAYADVEGFPAGVVKGIVLRNLRWWFSQPIFDAAGVLTIGYTYPNLVMAENYNAPGSPYWALKTFLPLALGEEHPFWSEEELPLPEIPAVMVQKPAHLVLVREPASGHVAAFNSGHLYTNEHTHTSAKYEKFVYSTGFGFSVPRSEWGLSQGAFDSMLALSEGGDNLYRVRRRNVESEITDNVLRSVWKPWTNVEVRTWVVAGLPWHIRIHRIETGRALDAAEGGFALGQETELAQQTDNSGTAVSTAWGTSGIKGLTGYGKAELIWPNANTNLLRPRTVLPTLTATLEPGIHWLASAVYGDPLADSSAHQANGVSNILEQSPESLLKVTFAENGITVQTTGGTEIFIPIQ</sequence>
<evidence type="ECO:0000259" key="1">
    <source>
        <dbReference type="Pfam" id="PF10022"/>
    </source>
</evidence>
<name>A0ABX1YHG4_9BACL</name>
<dbReference type="PIRSF" id="PIRSF014753">
    <property type="entry name" value="UCP014753"/>
    <property type="match status" value="1"/>
</dbReference>